<dbReference type="PROSITE" id="PS50830">
    <property type="entry name" value="TNASE_3"/>
    <property type="match status" value="1"/>
</dbReference>
<reference evidence="3" key="1">
    <citation type="journal article" date="2020" name="Nature">
        <title>Giant virus diversity and host interactions through global metagenomics.</title>
        <authorList>
            <person name="Schulz F."/>
            <person name="Roux S."/>
            <person name="Paez-Espino D."/>
            <person name="Jungbluth S."/>
            <person name="Walsh D.A."/>
            <person name="Denef V.J."/>
            <person name="McMahon K.D."/>
            <person name="Konstantinidis K.T."/>
            <person name="Eloe-Fadrosh E.A."/>
            <person name="Kyrpides N.C."/>
            <person name="Woyke T."/>
        </authorList>
    </citation>
    <scope>NUCLEOTIDE SEQUENCE</scope>
    <source>
        <strain evidence="3">GVMAG-M-3300013004-44</strain>
    </source>
</reference>
<dbReference type="EMBL" id="MN739158">
    <property type="protein sequence ID" value="QHS91298.1"/>
    <property type="molecule type" value="Genomic_DNA"/>
</dbReference>
<dbReference type="Gene3D" id="2.40.50.90">
    <property type="match status" value="1"/>
</dbReference>
<dbReference type="AlphaFoldDB" id="A0A6C0BIQ5"/>
<protein>
    <recommendedName>
        <fullName evidence="2">TNase-like domain-containing protein</fullName>
    </recommendedName>
</protein>
<dbReference type="SUPFAM" id="SSF50199">
    <property type="entry name" value="Staphylococcal nuclease"/>
    <property type="match status" value="1"/>
</dbReference>
<dbReference type="InterPro" id="IPR016071">
    <property type="entry name" value="Staphylococal_nuclease_OB-fold"/>
</dbReference>
<dbReference type="Pfam" id="PF00565">
    <property type="entry name" value="SNase"/>
    <property type="match status" value="1"/>
</dbReference>
<organism evidence="3">
    <name type="scientific">viral metagenome</name>
    <dbReference type="NCBI Taxonomy" id="1070528"/>
    <lineage>
        <taxon>unclassified sequences</taxon>
        <taxon>metagenomes</taxon>
        <taxon>organismal metagenomes</taxon>
    </lineage>
</organism>
<evidence type="ECO:0000256" key="1">
    <source>
        <dbReference type="SAM" id="MobiDB-lite"/>
    </source>
</evidence>
<sequence length="243" mass="27974">MGNCITVSSNAKVAPEPTLVDRFLSCNQYCISLSISTADEIHEAKDIYRHHTDDLSITTIKTVITENVYQNCTYENTPAYTYEHMKKMIKVLRVVDGDTVDIALQEETGIIFRHRVRLYGIDTPEKRPSASDPEREKEIAASKRASEALTNRLKENDHLVIALFHKSDKYGRLMCTFYDKQGDDINQWMVKSGFAYEYFGKTKKTFCEVSEKKTIVAECDDDYFETPRKEAEADDFEEIEKMS</sequence>
<evidence type="ECO:0000259" key="2">
    <source>
        <dbReference type="PROSITE" id="PS50830"/>
    </source>
</evidence>
<accession>A0A6C0BIQ5</accession>
<feature type="domain" description="TNase-like" evidence="2">
    <location>
        <begin position="85"/>
        <end position="243"/>
    </location>
</feature>
<dbReference type="SMART" id="SM00318">
    <property type="entry name" value="SNc"/>
    <property type="match status" value="1"/>
</dbReference>
<name>A0A6C0BIQ5_9ZZZZ</name>
<evidence type="ECO:0000313" key="3">
    <source>
        <dbReference type="EMBL" id="QHS91298.1"/>
    </source>
</evidence>
<dbReference type="InterPro" id="IPR035437">
    <property type="entry name" value="SNase_OB-fold_sf"/>
</dbReference>
<feature type="region of interest" description="Disordered" evidence="1">
    <location>
        <begin position="123"/>
        <end position="143"/>
    </location>
</feature>
<proteinExistence type="predicted"/>